<organism evidence="1 2">
    <name type="scientific">Leucobacter allii</name>
    <dbReference type="NCBI Taxonomy" id="2932247"/>
    <lineage>
        <taxon>Bacteria</taxon>
        <taxon>Bacillati</taxon>
        <taxon>Actinomycetota</taxon>
        <taxon>Actinomycetes</taxon>
        <taxon>Micrococcales</taxon>
        <taxon>Microbacteriaceae</taxon>
        <taxon>Leucobacter</taxon>
    </lineage>
</organism>
<proteinExistence type="predicted"/>
<reference evidence="1 2" key="1">
    <citation type="submission" date="2022-04" db="EMBL/GenBank/DDBJ databases">
        <title>Leucobacter sp. isolated from rhizosphere of garlic.</title>
        <authorList>
            <person name="Won M."/>
            <person name="Lee C.-M."/>
            <person name="Woen H.-Y."/>
            <person name="Kwon S.-W."/>
        </authorList>
    </citation>
    <scope>NUCLEOTIDE SEQUENCE [LARGE SCALE GENOMIC DNA]</scope>
    <source>
        <strain evidence="1 2">H21R-40</strain>
    </source>
</reference>
<dbReference type="Proteomes" id="UP000831786">
    <property type="component" value="Chromosome"/>
</dbReference>
<protein>
    <submittedName>
        <fullName evidence="1">Uncharacterized protein</fullName>
    </submittedName>
</protein>
<dbReference type="RefSeq" id="WP_244728738.1">
    <property type="nucleotide sequence ID" value="NZ_CP095045.1"/>
</dbReference>
<gene>
    <name evidence="1" type="ORF">MUN78_03105</name>
</gene>
<sequence>MADDSGWGLDDLDGNAHSLVSHRLGAWDLMIGGGPDAYVVTAIGEAGDRVANALSSVALGDDATTVDLTVGGQAVDYPRKYALTRDEALAAIADLEADRLDGDRWEILE</sequence>
<accession>A0ABY4FNK8</accession>
<evidence type="ECO:0000313" key="1">
    <source>
        <dbReference type="EMBL" id="UOQ57840.1"/>
    </source>
</evidence>
<keyword evidence="2" id="KW-1185">Reference proteome</keyword>
<name>A0ABY4FNK8_9MICO</name>
<evidence type="ECO:0000313" key="2">
    <source>
        <dbReference type="Proteomes" id="UP000831786"/>
    </source>
</evidence>
<dbReference type="EMBL" id="CP095045">
    <property type="protein sequence ID" value="UOQ57840.1"/>
    <property type="molecule type" value="Genomic_DNA"/>
</dbReference>